<dbReference type="GO" id="GO:0005634">
    <property type="term" value="C:nucleus"/>
    <property type="evidence" value="ECO:0007669"/>
    <property type="project" value="InterPro"/>
</dbReference>
<dbReference type="GO" id="GO:0051307">
    <property type="term" value="P:meiotic chromosome separation"/>
    <property type="evidence" value="ECO:0007669"/>
    <property type="project" value="TreeGrafter"/>
</dbReference>
<feature type="region of interest" description="Disordered" evidence="6">
    <location>
        <begin position="1"/>
        <end position="68"/>
    </location>
</feature>
<reference evidence="8 9" key="1">
    <citation type="journal article" date="2024" name="J Genomics">
        <title>Draft genome sequencing and assembly of Favolaschia claudopus CIRM-BRFM 2984 isolated from oak limbs.</title>
        <authorList>
            <person name="Navarro D."/>
            <person name="Drula E."/>
            <person name="Chaduli D."/>
            <person name="Cazenave R."/>
            <person name="Ahrendt S."/>
            <person name="Wang J."/>
            <person name="Lipzen A."/>
            <person name="Daum C."/>
            <person name="Barry K."/>
            <person name="Grigoriev I.V."/>
            <person name="Favel A."/>
            <person name="Rosso M.N."/>
            <person name="Martin F."/>
        </authorList>
    </citation>
    <scope>NUCLEOTIDE SEQUENCE [LARGE SCALE GENOMIC DNA]</scope>
    <source>
        <strain evidence="8 9">CIRM-BRFM 2984</strain>
    </source>
</reference>
<dbReference type="InterPro" id="IPR030397">
    <property type="entry name" value="SEPARIN_core_dom"/>
</dbReference>
<keyword evidence="9" id="KW-1185">Reference proteome</keyword>
<dbReference type="InterPro" id="IPR005314">
    <property type="entry name" value="Peptidase_C50"/>
</dbReference>
<evidence type="ECO:0000256" key="4">
    <source>
        <dbReference type="ARBA" id="ARBA00022829"/>
    </source>
</evidence>
<dbReference type="GO" id="GO:0072686">
    <property type="term" value="C:mitotic spindle"/>
    <property type="evidence" value="ECO:0007669"/>
    <property type="project" value="TreeGrafter"/>
</dbReference>
<evidence type="ECO:0000256" key="6">
    <source>
        <dbReference type="SAM" id="MobiDB-lite"/>
    </source>
</evidence>
<evidence type="ECO:0000313" key="9">
    <source>
        <dbReference type="Proteomes" id="UP001362999"/>
    </source>
</evidence>
<name>A0AAW0B3A6_9AGAR</name>
<dbReference type="GO" id="GO:0006508">
    <property type="term" value="P:proteolysis"/>
    <property type="evidence" value="ECO:0007669"/>
    <property type="project" value="InterPro"/>
</dbReference>
<feature type="domain" description="Peptidase C50" evidence="7">
    <location>
        <begin position="1878"/>
        <end position="1975"/>
    </location>
</feature>
<dbReference type="GO" id="GO:0004197">
    <property type="term" value="F:cysteine-type endopeptidase activity"/>
    <property type="evidence" value="ECO:0007669"/>
    <property type="project" value="InterPro"/>
</dbReference>
<evidence type="ECO:0000259" key="7">
    <source>
        <dbReference type="PROSITE" id="PS51700"/>
    </source>
</evidence>
<feature type="region of interest" description="Disordered" evidence="6">
    <location>
        <begin position="864"/>
        <end position="904"/>
    </location>
</feature>
<gene>
    <name evidence="8" type="ORF">R3P38DRAFT_2969771</name>
</gene>
<feature type="compositionally biased region" description="Basic and acidic residues" evidence="6">
    <location>
        <begin position="42"/>
        <end position="55"/>
    </location>
</feature>
<sequence length="2065" mass="228580">MSASTRRSAPTRQKSSRTRPDTQGDGLADKMAAMSLAKPSTKGKEKAKPTPDEQRVSAMRGVNSASQELSTILQSGWKRSSDVPPSKKSSEFVKASASATAAAQHLALLRDMSPGDLDIERAAGSVCGKLVSLEMHDAALAALKEMHPRLCNLLQVAITPSNPTETLYLLSVPLPQSTPDPILLTLVTTFLLHSLTVVTHRLSTAPSVATAVSFVNALNRNSILAWTPFLLSLPTSHTDSILTRTYSCITKLATGLQSSPKAARQAFLARQYALSCLVYASPGKIEPRSFWDQTIKSAGAYFKALGSKPEENDDTTPIILDAFAQMVTRVQSRNTHFLDDKGFVSYCECWMSFANRVGDIATLDRIAVFINNRPGSSNAGVSMTEASDSKPSSDEYVLECTQLCNTLAQTTAILDPKSASDQDKSITRVRETIKALRKDGVPSLLTPMSQDKEILRLSGKLQRAIERARRSAVKMLESDAEDLVTVIQAFLEALVDILEQAQKTKPDADGTTAVLDTLFVLARTRLKVTNPHTYGVPYDFLKRAATFLDIELKDAAADKATYARCISGAFHNLAGTLYQAGRYGAAIRYLQEGCSLGQIALDLHVAVTVADENPASKSEEPWRQLQEQLWRRRELLGVCYSKIGDRKLAFEAFKDCVRSFPYVFYEFGKRSHPAPFESSPAAQQLGTVVDRLTYLGTSELLLPSEKVSAYSLCISDTAILGILLERQTQSLEGSRWKEATRKVIQSFLCDTLKIFDETSMPVRRARTLVKCLDFTYHAGSESFPEFDSSVSMGEQIERMLTGKVLGQDTELSNFCAQYRASAHLWLALHSHRRADPEQSAIVAHHVGAACKILESMAGLIHQSAPKSAVKQKSKPTTTSKRVPGSRRPLSKNATPPQNPVTPPKVKAVVAAPKASVQSNKSLTIDDCERFFALLRLVTRVLGLLTHVLLKVQVLELAKQIYEQQSDSYTDGYISVCSELALEYMKLGKSRRSAGLFTHTVSVAKSAKVPDEVRVMLHLKHAESLAIADDVAQSCDQYSEALRVAERLSEESTGLSTLERVQYRVGRLERAATACHVFALIQFTREDVAASLEVLLQSLRLWNRAVDTLARLNPPGSKPVVDDNPFDMTALRDALPNGDSTGHAAQTPRTKVLPRRQSMGELEWRVSEGLLATIFALCEAYFTRGSAREAEYFAEQAYELAQSLNAPAMAGRALIKKGELQLHQRHLQTAHDTLLQAAALLQNLPGQDIAEIQRLRGDYNQLSAQEQDAQQLYEEATRMLEEFDQTFGVFDGISSNVRKSIGSAREILLPELLATVLRQHIWLLRDDGNGYQTLLERFLTLPAGSRSKAQENALMAKLTLHEVYGRFRTDIFLSSLTESTIALPMGMSTDRAPALAPSSFDILHILDRAEQLFWLDFTLFSRRGDVARVRHAVVSLALIRAFQTSLGQSGTRDPVLVAGLLDASTAVTLSREMLEAIQHKFPPLTIADDLQWPLASRTGSPISVTQSTATTRFTARRNSIGSELEVSDDEIDDDERSLQDYWESVRSKYQSQAPDISTLSASHMSGLPPNWTVVHMSVTEDKSTLFITRQHGGDAQTAPLVFCVPLKGRRDDDEDEHLTFDDAIREFNDIVRLSDEGTRGAVHVKDDPGARARWWKERTALDTRMRELLENIEFCWLGAFKTILSPRPNLTANAISELRVQFDKVFHRALRFQDKKLKTRPAGMHKRAASESQIPSKVTLDDVLLECFSTLSPKCRDEELEDLVFFILDLYQFHSVPVAIAEVDLDQVVIDLRSVLEEHHARLTGRRRGAEPASKAEEDEHTFLILDKNIQGLPWESLPILRGQSVSRIPSVDFLLDRVQLAGWGVGGSTVVDRAPVDPRKGYCVLNPSGDLKRTEGRFKSWAERMETIGWQSTIGRPPTEQQFLDALKKKDLVVYFGHGGAEQYLRSHKIRNLPRCAATMLWGCSSGTLREMGDFDRVGTPYNYMLAGCPTLVANLWDVTDRDIDIFSQSVFDKLNLTADGASTWDATKESQTSLVAAVAQSRASCKLKYLTGAAPIVYGIPFYL</sequence>
<dbReference type="Pfam" id="PF03568">
    <property type="entry name" value="Separin_C"/>
    <property type="match status" value="1"/>
</dbReference>
<evidence type="ECO:0000256" key="1">
    <source>
        <dbReference type="ARBA" id="ARBA00000451"/>
    </source>
</evidence>
<dbReference type="PANTHER" id="PTHR12792">
    <property type="entry name" value="EXTRA SPINDLE POLES 1-RELATED"/>
    <property type="match status" value="1"/>
</dbReference>
<feature type="coiled-coil region" evidence="5">
    <location>
        <begin position="1251"/>
        <end position="1285"/>
    </location>
</feature>
<evidence type="ECO:0000256" key="3">
    <source>
        <dbReference type="ARBA" id="ARBA00022801"/>
    </source>
</evidence>
<dbReference type="PANTHER" id="PTHR12792:SF0">
    <property type="entry name" value="SEPARIN"/>
    <property type="match status" value="1"/>
</dbReference>
<dbReference type="Proteomes" id="UP001362999">
    <property type="component" value="Unassembled WGS sequence"/>
</dbReference>
<accession>A0AAW0B3A6</accession>
<keyword evidence="3" id="KW-0378">Hydrolase</keyword>
<dbReference type="GO" id="GO:0005737">
    <property type="term" value="C:cytoplasm"/>
    <property type="evidence" value="ECO:0007669"/>
    <property type="project" value="TreeGrafter"/>
</dbReference>
<comment type="caution">
    <text evidence="8">The sequence shown here is derived from an EMBL/GenBank/DDBJ whole genome shotgun (WGS) entry which is preliminary data.</text>
</comment>
<dbReference type="Gene3D" id="1.25.40.10">
    <property type="entry name" value="Tetratricopeptide repeat domain"/>
    <property type="match status" value="1"/>
</dbReference>
<dbReference type="EMBL" id="JAWWNJ010000041">
    <property type="protein sequence ID" value="KAK7020489.1"/>
    <property type="molecule type" value="Genomic_DNA"/>
</dbReference>
<proteinExistence type="predicted"/>
<protein>
    <recommendedName>
        <fullName evidence="2">separase</fullName>
        <ecNumber evidence="2">3.4.22.49</ecNumber>
    </recommendedName>
</protein>
<evidence type="ECO:0000256" key="2">
    <source>
        <dbReference type="ARBA" id="ARBA00012489"/>
    </source>
</evidence>
<keyword evidence="4" id="KW-0159">Chromosome partition</keyword>
<dbReference type="InterPro" id="IPR011990">
    <property type="entry name" value="TPR-like_helical_dom_sf"/>
</dbReference>
<keyword evidence="5" id="KW-0175">Coiled coil</keyword>
<dbReference type="SUPFAM" id="SSF48452">
    <property type="entry name" value="TPR-like"/>
    <property type="match status" value="2"/>
</dbReference>
<organism evidence="8 9">
    <name type="scientific">Favolaschia claudopus</name>
    <dbReference type="NCBI Taxonomy" id="2862362"/>
    <lineage>
        <taxon>Eukaryota</taxon>
        <taxon>Fungi</taxon>
        <taxon>Dikarya</taxon>
        <taxon>Basidiomycota</taxon>
        <taxon>Agaricomycotina</taxon>
        <taxon>Agaricomycetes</taxon>
        <taxon>Agaricomycetidae</taxon>
        <taxon>Agaricales</taxon>
        <taxon>Marasmiineae</taxon>
        <taxon>Mycenaceae</taxon>
        <taxon>Favolaschia</taxon>
    </lineage>
</organism>
<dbReference type="EC" id="3.4.22.49" evidence="2"/>
<dbReference type="PROSITE" id="PS51700">
    <property type="entry name" value="SEPARIN"/>
    <property type="match status" value="1"/>
</dbReference>
<feature type="compositionally biased region" description="Polar residues" evidence="6">
    <location>
        <begin position="1"/>
        <end position="13"/>
    </location>
</feature>
<evidence type="ECO:0000256" key="5">
    <source>
        <dbReference type="SAM" id="Coils"/>
    </source>
</evidence>
<evidence type="ECO:0000313" key="8">
    <source>
        <dbReference type="EMBL" id="KAK7020489.1"/>
    </source>
</evidence>
<comment type="catalytic activity">
    <reaction evidence="1">
        <text>All bonds known to be hydrolyzed by this endopeptidase have arginine in P1 and an acidic residue in P4. P6 is often occupied by an acidic residue or by a hydroxy-amino-acid residue, the phosphorylation of which enhances cleavage.</text>
        <dbReference type="EC" id="3.4.22.49"/>
    </reaction>
</comment>